<dbReference type="EMBL" id="CH477310">
    <property type="protein sequence ID" value="EAT43952.1"/>
    <property type="molecule type" value="Genomic_DNA"/>
</dbReference>
<dbReference type="HOGENOM" id="CLU_1262448_0_0_1"/>
<name>Q17CC3_AEDAE</name>
<evidence type="ECO:0000256" key="1">
    <source>
        <dbReference type="ARBA" id="ARBA00022723"/>
    </source>
</evidence>
<feature type="region of interest" description="Disordered" evidence="4">
    <location>
        <begin position="149"/>
        <end position="171"/>
    </location>
</feature>
<dbReference type="VEuPathDB" id="VectorBase:AAEL010576"/>
<evidence type="ECO:0000256" key="2">
    <source>
        <dbReference type="ARBA" id="ARBA00022771"/>
    </source>
</evidence>
<gene>
    <name evidence="6" type="ORF">AaeL_AAEL004637</name>
</gene>
<dbReference type="PaxDb" id="7159-AAEL004637-PA"/>
<dbReference type="GO" id="GO:0003677">
    <property type="term" value="F:DNA binding"/>
    <property type="evidence" value="ECO:0007669"/>
    <property type="project" value="InterPro"/>
</dbReference>
<keyword evidence="2" id="KW-0863">Zinc-finger</keyword>
<reference evidence="6" key="1">
    <citation type="submission" date="2005-10" db="EMBL/GenBank/DDBJ databases">
        <authorList>
            <person name="Loftus B.J."/>
            <person name="Nene V.M."/>
            <person name="Hannick L.I."/>
            <person name="Bidwell S."/>
            <person name="Haas B."/>
            <person name="Amedeo P."/>
            <person name="Orvis J."/>
            <person name="Wortman J.R."/>
            <person name="White O.R."/>
            <person name="Salzberg S."/>
            <person name="Shumway M."/>
            <person name="Koo H."/>
            <person name="Zhao Y."/>
            <person name="Holmes M."/>
            <person name="Miller J."/>
            <person name="Schatz M."/>
            <person name="Pop M."/>
            <person name="Pai G."/>
            <person name="Utterback T."/>
            <person name="Rogers Y.-H."/>
            <person name="Kravitz S."/>
            <person name="Fraser C.M."/>
        </authorList>
    </citation>
    <scope>NUCLEOTIDE SEQUENCE</scope>
    <source>
        <strain evidence="6">Liverpool</strain>
    </source>
</reference>
<evidence type="ECO:0000313" key="7">
    <source>
        <dbReference type="Proteomes" id="UP000682892"/>
    </source>
</evidence>
<proteinExistence type="predicted"/>
<evidence type="ECO:0000256" key="3">
    <source>
        <dbReference type="ARBA" id="ARBA00022833"/>
    </source>
</evidence>
<accession>Q17CC3</accession>
<dbReference type="InterPro" id="IPR018379">
    <property type="entry name" value="BEN_domain"/>
</dbReference>
<dbReference type="Proteomes" id="UP000682892">
    <property type="component" value="Chromosome 1"/>
</dbReference>
<dbReference type="GO" id="GO:0008270">
    <property type="term" value="F:zinc ion binding"/>
    <property type="evidence" value="ECO:0007669"/>
    <property type="project" value="UniProtKB-KW"/>
</dbReference>
<organism evidence="6 7">
    <name type="scientific">Aedes aegypti</name>
    <name type="common">Yellowfever mosquito</name>
    <name type="synonym">Culex aegypti</name>
    <dbReference type="NCBI Taxonomy" id="7159"/>
    <lineage>
        <taxon>Eukaryota</taxon>
        <taxon>Metazoa</taxon>
        <taxon>Ecdysozoa</taxon>
        <taxon>Arthropoda</taxon>
        <taxon>Hexapoda</taxon>
        <taxon>Insecta</taxon>
        <taxon>Pterygota</taxon>
        <taxon>Neoptera</taxon>
        <taxon>Endopterygota</taxon>
        <taxon>Diptera</taxon>
        <taxon>Nematocera</taxon>
        <taxon>Culicoidea</taxon>
        <taxon>Culicidae</taxon>
        <taxon>Culicinae</taxon>
        <taxon>Aedini</taxon>
        <taxon>Aedes</taxon>
        <taxon>Stegomyia</taxon>
    </lineage>
</organism>
<dbReference type="eggNOG" id="ENOG502T0FK">
    <property type="taxonomic scope" value="Eukaryota"/>
</dbReference>
<dbReference type="PhylomeDB" id="Q17CC3"/>
<keyword evidence="3" id="KW-0862">Zinc</keyword>
<dbReference type="AlphaFoldDB" id="Q17CC3"/>
<reference evidence="6" key="2">
    <citation type="journal article" date="2007" name="Science">
        <title>Genome sequence of Aedes aegypti, a major arbovirus vector.</title>
        <authorList>
            <person name="Nene V."/>
            <person name="Wortman J.R."/>
            <person name="Lawson D."/>
            <person name="Haas B."/>
            <person name="Kodira C."/>
            <person name="Tu Z.J."/>
            <person name="Loftus B."/>
            <person name="Xi Z."/>
            <person name="Megy K."/>
            <person name="Grabherr M."/>
            <person name="Ren Q."/>
            <person name="Zdobnov E.M."/>
            <person name="Lobo N.F."/>
            <person name="Campbell K.S."/>
            <person name="Brown S.E."/>
            <person name="Bonaldo M.F."/>
            <person name="Zhu J."/>
            <person name="Sinkins S.P."/>
            <person name="Hogenkamp D.G."/>
            <person name="Amedeo P."/>
            <person name="Arensburger P."/>
            <person name="Atkinson P.W."/>
            <person name="Bidwell S."/>
            <person name="Biedler J."/>
            <person name="Birney E."/>
            <person name="Bruggner R.V."/>
            <person name="Costas J."/>
            <person name="Coy M.R."/>
            <person name="Crabtree J."/>
            <person name="Crawford M."/>
            <person name="Debruyn B."/>
            <person name="Decaprio D."/>
            <person name="Eiglmeier K."/>
            <person name="Eisenstadt E."/>
            <person name="El-Dorry H."/>
            <person name="Gelbart W.M."/>
            <person name="Gomes S.L."/>
            <person name="Hammond M."/>
            <person name="Hannick L.I."/>
            <person name="Hogan J.R."/>
            <person name="Holmes M.H."/>
            <person name="Jaffe D."/>
            <person name="Johnston J.S."/>
            <person name="Kennedy R.C."/>
            <person name="Koo H."/>
            <person name="Kravitz S."/>
            <person name="Kriventseva E.V."/>
            <person name="Kulp D."/>
            <person name="Labutti K."/>
            <person name="Lee E."/>
            <person name="Li S."/>
            <person name="Lovin D.D."/>
            <person name="Mao C."/>
            <person name="Mauceli E."/>
            <person name="Menck C.F."/>
            <person name="Miller J.R."/>
            <person name="Montgomery P."/>
            <person name="Mori A."/>
            <person name="Nascimento A.L."/>
            <person name="Naveira H.F."/>
            <person name="Nusbaum C."/>
            <person name="O'leary S."/>
            <person name="Orvis J."/>
            <person name="Pertea M."/>
            <person name="Quesneville H."/>
            <person name="Reidenbach K.R."/>
            <person name="Rogers Y.H."/>
            <person name="Roth C.W."/>
            <person name="Schneider J.R."/>
            <person name="Schatz M."/>
            <person name="Shumway M."/>
            <person name="Stanke M."/>
            <person name="Stinson E.O."/>
            <person name="Tubio J.M."/>
            <person name="Vanzee J.P."/>
            <person name="Verjovski-Almeida S."/>
            <person name="Werner D."/>
            <person name="White O."/>
            <person name="Wyder S."/>
            <person name="Zeng Q."/>
            <person name="Zhao Q."/>
            <person name="Zhao Y."/>
            <person name="Hill C.A."/>
            <person name="Raikhel A.S."/>
            <person name="Soares M.B."/>
            <person name="Knudson D.L."/>
            <person name="Lee N.H."/>
            <person name="Galagan J."/>
            <person name="Salzberg S.L."/>
            <person name="Paulsen I.T."/>
            <person name="Dimopoulos G."/>
            <person name="Collins F.H."/>
            <person name="Birren B."/>
            <person name="Fraser-Liggett C.M."/>
            <person name="Severson D.W."/>
        </authorList>
    </citation>
    <scope>NUCLEOTIDE SEQUENCE [LARGE SCALE GENOMIC DNA]</scope>
    <source>
        <strain evidence="6">Liverpool</strain>
    </source>
</reference>
<evidence type="ECO:0000256" key="4">
    <source>
        <dbReference type="SAM" id="MobiDB-lite"/>
    </source>
</evidence>
<evidence type="ECO:0000313" key="6">
    <source>
        <dbReference type="EMBL" id="EAT43952.1"/>
    </source>
</evidence>
<reference evidence="6" key="3">
    <citation type="submission" date="2012-09" db="EMBL/GenBank/DDBJ databases">
        <authorList>
            <consortium name="VectorBase"/>
        </authorList>
    </citation>
    <scope>NUCLEOTIDE SEQUENCE</scope>
    <source>
        <strain evidence="6">Liverpool</strain>
    </source>
</reference>
<dbReference type="Gene3D" id="2.20.25.240">
    <property type="match status" value="1"/>
</dbReference>
<dbReference type="PROSITE" id="PS51457">
    <property type="entry name" value="BEN"/>
    <property type="match status" value="1"/>
</dbReference>
<keyword evidence="1" id="KW-0479">Metal-binding</keyword>
<dbReference type="Pfam" id="PF04500">
    <property type="entry name" value="FLYWCH"/>
    <property type="match status" value="1"/>
</dbReference>
<feature type="compositionally biased region" description="Basic and acidic residues" evidence="4">
    <location>
        <begin position="154"/>
        <end position="171"/>
    </location>
</feature>
<dbReference type="InterPro" id="IPR007588">
    <property type="entry name" value="Znf_FLYWCH"/>
</dbReference>
<sequence length="219" mass="25035">MRTTAAVAPEAIPLTVPLYSGSSVYISLKDLIRIYSPKPALYTARLLDTVFGREVLISVDDAELLDPPKLQSVIGGSKLRAAKFGYTQKGKAMLLYNGYAYIKDRQAMKSCNWKCSLFGKLKCRARAVTKTVNDRQMMKITKPLHNHTRSAYSFEKKNEKKNAEEKKRNLRENETWHQASVSRWEYIHSERAFLPRAAFPDVEVLVVLPAEVSRPHRYQ</sequence>
<evidence type="ECO:0000259" key="5">
    <source>
        <dbReference type="PROSITE" id="PS51457"/>
    </source>
</evidence>
<feature type="domain" description="BEN" evidence="5">
    <location>
        <begin position="21"/>
        <end position="109"/>
    </location>
</feature>
<protein>
    <submittedName>
        <fullName evidence="6">AAEL004637-PA</fullName>
    </submittedName>
</protein>